<proteinExistence type="predicted"/>
<sequence>MFHNEFSNRAGQTDEFLTRTLLGSVAMLLVVCLVSWTTEPGSPDAQQLAQTPNYAPPQVVSQLEPVLP</sequence>
<comment type="caution">
    <text evidence="2">The sequence shown here is derived from an EMBL/GenBank/DDBJ whole genome shotgun (WGS) entry which is preliminary data.</text>
</comment>
<gene>
    <name evidence="2" type="ORF">EV670_2410</name>
</gene>
<dbReference type="EMBL" id="SHKP01000006">
    <property type="protein sequence ID" value="RZT98008.1"/>
    <property type="molecule type" value="Genomic_DNA"/>
</dbReference>
<evidence type="ECO:0000313" key="3">
    <source>
        <dbReference type="Proteomes" id="UP000293671"/>
    </source>
</evidence>
<evidence type="ECO:0000313" key="2">
    <source>
        <dbReference type="EMBL" id="RZT98008.1"/>
    </source>
</evidence>
<name>A0A4Q7VPF1_9BURK</name>
<organism evidence="2 3">
    <name type="scientific">Rivibacter subsaxonicus</name>
    <dbReference type="NCBI Taxonomy" id="457575"/>
    <lineage>
        <taxon>Bacteria</taxon>
        <taxon>Pseudomonadati</taxon>
        <taxon>Pseudomonadota</taxon>
        <taxon>Betaproteobacteria</taxon>
        <taxon>Burkholderiales</taxon>
        <taxon>Rivibacter</taxon>
    </lineage>
</organism>
<feature type="transmembrane region" description="Helical" evidence="1">
    <location>
        <begin position="21"/>
        <end position="38"/>
    </location>
</feature>
<dbReference type="RefSeq" id="WP_130432366.1">
    <property type="nucleotide sequence ID" value="NZ_SHKP01000006.1"/>
</dbReference>
<keyword evidence="3" id="KW-1185">Reference proteome</keyword>
<protein>
    <submittedName>
        <fullName evidence="2">Uncharacterized protein</fullName>
    </submittedName>
</protein>
<dbReference type="Proteomes" id="UP000293671">
    <property type="component" value="Unassembled WGS sequence"/>
</dbReference>
<dbReference type="AlphaFoldDB" id="A0A4Q7VPF1"/>
<keyword evidence="1" id="KW-0472">Membrane</keyword>
<accession>A0A4Q7VPF1</accession>
<reference evidence="2 3" key="1">
    <citation type="submission" date="2019-02" db="EMBL/GenBank/DDBJ databases">
        <title>Genomic Encyclopedia of Type Strains, Phase IV (KMG-IV): sequencing the most valuable type-strain genomes for metagenomic binning, comparative biology and taxonomic classification.</title>
        <authorList>
            <person name="Goeker M."/>
        </authorList>
    </citation>
    <scope>NUCLEOTIDE SEQUENCE [LARGE SCALE GENOMIC DNA]</scope>
    <source>
        <strain evidence="2 3">DSM 19570</strain>
    </source>
</reference>
<keyword evidence="1" id="KW-1133">Transmembrane helix</keyword>
<evidence type="ECO:0000256" key="1">
    <source>
        <dbReference type="SAM" id="Phobius"/>
    </source>
</evidence>
<keyword evidence="1" id="KW-0812">Transmembrane</keyword>